<evidence type="ECO:0000313" key="2">
    <source>
        <dbReference type="Proteomes" id="UP001054837"/>
    </source>
</evidence>
<dbReference type="EMBL" id="BPLQ01004870">
    <property type="protein sequence ID" value="GIY11160.1"/>
    <property type="molecule type" value="Genomic_DNA"/>
</dbReference>
<protein>
    <submittedName>
        <fullName evidence="1">Uncharacterized protein</fullName>
    </submittedName>
</protein>
<organism evidence="1 2">
    <name type="scientific">Caerostris darwini</name>
    <dbReference type="NCBI Taxonomy" id="1538125"/>
    <lineage>
        <taxon>Eukaryota</taxon>
        <taxon>Metazoa</taxon>
        <taxon>Ecdysozoa</taxon>
        <taxon>Arthropoda</taxon>
        <taxon>Chelicerata</taxon>
        <taxon>Arachnida</taxon>
        <taxon>Araneae</taxon>
        <taxon>Araneomorphae</taxon>
        <taxon>Entelegynae</taxon>
        <taxon>Araneoidea</taxon>
        <taxon>Araneidae</taxon>
        <taxon>Caerostris</taxon>
    </lineage>
</organism>
<comment type="caution">
    <text evidence="1">The sequence shown here is derived from an EMBL/GenBank/DDBJ whole genome shotgun (WGS) entry which is preliminary data.</text>
</comment>
<name>A0AAV4QP31_9ARAC</name>
<sequence>MSWDDIQCSDPTAKRKQSGCIQKCCVIRRYVEEYRSEEEELLFISASSSLGKANCEFVTAVLNSTVAELKEVIYRIQKWLDIFVIDHHKTNQIGRQLHGRGLHACHYLTASKVKMELK</sequence>
<proteinExistence type="predicted"/>
<keyword evidence="2" id="KW-1185">Reference proteome</keyword>
<dbReference type="Proteomes" id="UP001054837">
    <property type="component" value="Unassembled WGS sequence"/>
</dbReference>
<dbReference type="AlphaFoldDB" id="A0AAV4QP31"/>
<gene>
    <name evidence="1" type="ORF">CDAR_110961</name>
</gene>
<accession>A0AAV4QP31</accession>
<reference evidence="1 2" key="1">
    <citation type="submission" date="2021-06" db="EMBL/GenBank/DDBJ databases">
        <title>Caerostris darwini draft genome.</title>
        <authorList>
            <person name="Kono N."/>
            <person name="Arakawa K."/>
        </authorList>
    </citation>
    <scope>NUCLEOTIDE SEQUENCE [LARGE SCALE GENOMIC DNA]</scope>
</reference>
<evidence type="ECO:0000313" key="1">
    <source>
        <dbReference type="EMBL" id="GIY11160.1"/>
    </source>
</evidence>